<dbReference type="InterPro" id="IPR030374">
    <property type="entry name" value="PABS"/>
</dbReference>
<comment type="caution">
    <text evidence="6">The sequence shown here is derived from an EMBL/GenBank/DDBJ whole genome shotgun (WGS) entry which is preliminary data.</text>
</comment>
<evidence type="ECO:0000259" key="5">
    <source>
        <dbReference type="PROSITE" id="PS51006"/>
    </source>
</evidence>
<evidence type="ECO:0000256" key="3">
    <source>
        <dbReference type="ARBA" id="ARBA00023115"/>
    </source>
</evidence>
<evidence type="ECO:0000256" key="4">
    <source>
        <dbReference type="PROSITE-ProRule" id="PRU00354"/>
    </source>
</evidence>
<dbReference type="AlphaFoldDB" id="A0A523UVY4"/>
<gene>
    <name evidence="6" type="ORF">E3J62_03275</name>
</gene>
<evidence type="ECO:0000256" key="1">
    <source>
        <dbReference type="ARBA" id="ARBA00007867"/>
    </source>
</evidence>
<dbReference type="EMBL" id="SOJN01000046">
    <property type="protein sequence ID" value="TET46640.1"/>
    <property type="molecule type" value="Genomic_DNA"/>
</dbReference>
<dbReference type="SUPFAM" id="SSF53335">
    <property type="entry name" value="S-adenosyl-L-methionine-dependent methyltransferases"/>
    <property type="match status" value="1"/>
</dbReference>
<dbReference type="Gene3D" id="3.40.50.150">
    <property type="entry name" value="Vaccinia Virus protein VP39"/>
    <property type="match status" value="1"/>
</dbReference>
<proteinExistence type="inferred from homology"/>
<reference evidence="6 7" key="1">
    <citation type="submission" date="2019-03" db="EMBL/GenBank/DDBJ databases">
        <title>Metabolic potential of uncultured bacteria and archaea associated with petroleum seepage in deep-sea sediments.</title>
        <authorList>
            <person name="Dong X."/>
            <person name="Hubert C."/>
        </authorList>
    </citation>
    <scope>NUCLEOTIDE SEQUENCE [LARGE SCALE GENOMIC DNA]</scope>
    <source>
        <strain evidence="6">E44_bin18</strain>
    </source>
</reference>
<keyword evidence="2 4" id="KW-0808">Transferase</keyword>
<evidence type="ECO:0000313" key="7">
    <source>
        <dbReference type="Proteomes" id="UP000315525"/>
    </source>
</evidence>
<comment type="similarity">
    <text evidence="1">Belongs to the spermidine/spermine synthase family.</text>
</comment>
<accession>A0A523UVY4</accession>
<dbReference type="PANTHER" id="PTHR11558:SF11">
    <property type="entry name" value="SPERMIDINE SYNTHASE"/>
    <property type="match status" value="1"/>
</dbReference>
<sequence length="234" mass="26565">MPFIPVSETRITLHRSVTEDGEIALRQLTSPQGNLHFEVVVNGTFLFSTYNRDSERALARLAVYPVLTLRRPLHVLIGGLGIGYTLGAVLEYKEVCSVTVVEKEKTIVDWCKTYFGPYNGRSIEDPRVSIAVGDFLSFIRNTRIAYDSMCLDLDNGPDWLVWEENRVLYEESGLNQIKNVLKSGGCLGIWSSSRANLFEDRLRRVFKNASVHTISTTEMGKEVEYHIYTATRQH</sequence>
<organism evidence="6 7">
    <name type="scientific">candidate division TA06 bacterium</name>
    <dbReference type="NCBI Taxonomy" id="2250710"/>
    <lineage>
        <taxon>Bacteria</taxon>
        <taxon>Bacteria division TA06</taxon>
    </lineage>
</organism>
<dbReference type="InterPro" id="IPR029063">
    <property type="entry name" value="SAM-dependent_MTases_sf"/>
</dbReference>
<dbReference type="Proteomes" id="UP000315525">
    <property type="component" value="Unassembled WGS sequence"/>
</dbReference>
<dbReference type="GO" id="GO:0008295">
    <property type="term" value="P:spermidine biosynthetic process"/>
    <property type="evidence" value="ECO:0007669"/>
    <property type="project" value="TreeGrafter"/>
</dbReference>
<feature type="active site" description="Proton acceptor" evidence="4">
    <location>
        <position position="152"/>
    </location>
</feature>
<dbReference type="GO" id="GO:0005829">
    <property type="term" value="C:cytosol"/>
    <property type="evidence" value="ECO:0007669"/>
    <property type="project" value="TreeGrafter"/>
</dbReference>
<feature type="domain" description="PABS" evidence="5">
    <location>
        <begin position="1"/>
        <end position="234"/>
    </location>
</feature>
<name>A0A523UVY4_UNCT6</name>
<dbReference type="PANTHER" id="PTHR11558">
    <property type="entry name" value="SPERMIDINE/SPERMINE SYNTHASE"/>
    <property type="match status" value="1"/>
</dbReference>
<dbReference type="GO" id="GO:0004766">
    <property type="term" value="F:spermidine synthase activity"/>
    <property type="evidence" value="ECO:0007669"/>
    <property type="project" value="TreeGrafter"/>
</dbReference>
<protein>
    <submittedName>
        <fullName evidence="6">Spermidine synthase</fullName>
    </submittedName>
</protein>
<dbReference type="PROSITE" id="PS51006">
    <property type="entry name" value="PABS_2"/>
    <property type="match status" value="1"/>
</dbReference>
<evidence type="ECO:0000313" key="6">
    <source>
        <dbReference type="EMBL" id="TET46640.1"/>
    </source>
</evidence>
<dbReference type="Pfam" id="PF01564">
    <property type="entry name" value="Spermine_synth"/>
    <property type="match status" value="1"/>
</dbReference>
<evidence type="ECO:0000256" key="2">
    <source>
        <dbReference type="ARBA" id="ARBA00022679"/>
    </source>
</evidence>
<dbReference type="InterPro" id="IPR001045">
    <property type="entry name" value="Spermi_synthase"/>
</dbReference>
<keyword evidence="3 4" id="KW-0620">Polyamine biosynthesis</keyword>